<keyword evidence="1" id="KW-0677">Repeat</keyword>
<feature type="compositionally biased region" description="Basic and acidic residues" evidence="3">
    <location>
        <begin position="807"/>
        <end position="825"/>
    </location>
</feature>
<dbReference type="SUPFAM" id="SSF50985">
    <property type="entry name" value="RCC1/BLIP-II"/>
    <property type="match status" value="1"/>
</dbReference>
<evidence type="ECO:0000313" key="5">
    <source>
        <dbReference type="Proteomes" id="UP000019763"/>
    </source>
</evidence>
<feature type="compositionally biased region" description="Basic and acidic residues" evidence="3">
    <location>
        <begin position="835"/>
        <end position="852"/>
    </location>
</feature>
<name>A0A023AZN0_GRENI</name>
<evidence type="ECO:0000256" key="2">
    <source>
        <dbReference type="PROSITE-ProRule" id="PRU00235"/>
    </source>
</evidence>
<feature type="region of interest" description="Disordered" evidence="3">
    <location>
        <begin position="807"/>
        <end position="852"/>
    </location>
</feature>
<keyword evidence="5" id="KW-1185">Reference proteome</keyword>
<evidence type="ECO:0000256" key="1">
    <source>
        <dbReference type="ARBA" id="ARBA00022737"/>
    </source>
</evidence>
<feature type="compositionally biased region" description="Acidic residues" evidence="3">
    <location>
        <begin position="537"/>
        <end position="548"/>
    </location>
</feature>
<protein>
    <submittedName>
        <fullName evidence="4">Chromosome condensation regulator Rcc1 repeat protein</fullName>
    </submittedName>
</protein>
<feature type="region of interest" description="Disordered" evidence="3">
    <location>
        <begin position="187"/>
        <end position="208"/>
    </location>
</feature>
<dbReference type="Pfam" id="PF13540">
    <property type="entry name" value="RCC1_2"/>
    <property type="match status" value="1"/>
</dbReference>
<dbReference type="InterPro" id="IPR000408">
    <property type="entry name" value="Reg_chr_condens"/>
</dbReference>
<feature type="compositionally biased region" description="Gly residues" evidence="3">
    <location>
        <begin position="600"/>
        <end position="616"/>
    </location>
</feature>
<reference evidence="4" key="1">
    <citation type="submission" date="2013-12" db="EMBL/GenBank/DDBJ databases">
        <authorList>
            <person name="Omoto C.K."/>
            <person name="Sibley D."/>
            <person name="Venepally P."/>
            <person name="Hadjithomas M."/>
            <person name="Karamycheva S."/>
            <person name="Brunk B."/>
            <person name="Roos D."/>
            <person name="Caler E."/>
            <person name="Lorenzi H."/>
        </authorList>
    </citation>
    <scope>NUCLEOTIDE SEQUENCE</scope>
</reference>
<dbReference type="Proteomes" id="UP000019763">
    <property type="component" value="Unassembled WGS sequence"/>
</dbReference>
<dbReference type="VEuPathDB" id="CryptoDB:GNI_150150"/>
<evidence type="ECO:0000256" key="3">
    <source>
        <dbReference type="SAM" id="MobiDB-lite"/>
    </source>
</evidence>
<organism evidence="4 5">
    <name type="scientific">Gregarina niphandrodes</name>
    <name type="common">Septate eugregarine</name>
    <dbReference type="NCBI Taxonomy" id="110365"/>
    <lineage>
        <taxon>Eukaryota</taxon>
        <taxon>Sar</taxon>
        <taxon>Alveolata</taxon>
        <taxon>Apicomplexa</taxon>
        <taxon>Conoidasida</taxon>
        <taxon>Gregarinasina</taxon>
        <taxon>Eugregarinorida</taxon>
        <taxon>Gregarinidae</taxon>
        <taxon>Gregarina</taxon>
    </lineage>
</organism>
<dbReference type="Gene3D" id="2.130.10.30">
    <property type="entry name" value="Regulator of chromosome condensation 1/beta-lactamase-inhibitor protein II"/>
    <property type="match status" value="1"/>
</dbReference>
<dbReference type="GeneID" id="22915243"/>
<comment type="caution">
    <text evidence="4">The sequence shown here is derived from an EMBL/GenBank/DDBJ whole genome shotgun (WGS) entry which is preliminary data.</text>
</comment>
<proteinExistence type="predicted"/>
<evidence type="ECO:0000313" key="4">
    <source>
        <dbReference type="EMBL" id="EZG44232.1"/>
    </source>
</evidence>
<dbReference type="InterPro" id="IPR009091">
    <property type="entry name" value="RCC1/BLIP-II"/>
</dbReference>
<dbReference type="AlphaFoldDB" id="A0A023AZN0"/>
<dbReference type="InterPro" id="IPR051210">
    <property type="entry name" value="Ub_ligase/GEF_domain"/>
</dbReference>
<accession>A0A023AZN0</accession>
<dbReference type="OrthoDB" id="10256179at2759"/>
<dbReference type="PANTHER" id="PTHR22870:SF408">
    <property type="entry name" value="OS09G0560450 PROTEIN"/>
    <property type="match status" value="1"/>
</dbReference>
<gene>
    <name evidence="4" type="ORF">GNI_150150</name>
</gene>
<dbReference type="RefSeq" id="XP_011132750.1">
    <property type="nucleotide sequence ID" value="XM_011134448.1"/>
</dbReference>
<sequence length="997" mass="110652">MRRMSELQLRIEQRTLAAANDVLARTAEGGCAFGARDVRAMVFPFEHCVNLARSGTHFVTRALNLEKGVFELRTLAFGTRCYYAIVAESLENFLGWRERGRRSRIGDELGGQVSCLYAWGANDQFQLGFEHTRPGQERRGLALVRFEHTYTQAQAERLWRLRAQERARERRHRREVREHLSLRQLVQSGLHPSSEEEPEDFEGGWPNLGRRRVQPPDFRHRLSRMVDYTFQIVEVQCGEDFAVARTNDGRLFSWGDNRDGRCGQGRRCLLVPAPRMLPVLNHGGRRVVQYSVGLRHVLCLTEGSRVFVWGAYPFVHLLRRDGAATDFYVPTLLPLDELLHPRVADKLELIQRREQYRYEALEPGFDFRELLVGRPEQLPRFDHEPFATNSFERLDVDLDGRLPDDDSEAGLARDPRGWREQRRLDQAAWDRRQAETAERRATRRALRAARREQVARRRARRHAHEAAVEALREEAYAQAVARYHREYDGLGADEIAAKAETDPSVLVTRTEDGVRVRVLADDFRDPPREPDSPDVIVPDDSETDDDPELTTHWNPVDVAPGAGAGAVPGGAGAGGPAGGPGGESGPGSNPEGGSEKGPREGLGPGGSGGASGAGGEEAGEKGVPRLALGEVRRQEKLNEGLGLVVGEHPPTFPPGRPRDAFRMSWRGVSPAERRWLELMAVVKRETWQVVRVEAGRGTNAVWLRAKAGEVKDVLLVWGRNDVGQLGVGRVSGGLGIAGKTADFGWFPVFLWFGGGGTLRDDAYKLDHLALGRDYAVACCRGWGDQQQLFLWGAFPVLGYNALRVDPEKEPKGPKVPKADTGKAEKAGPAWVKGLKKSEAKAETANKSPERGAEDPYDVTAWMGVAEDKTGYWVVGRAAFPFPVPILSPVLAGERITGVSCARGGYQVAVNTARGEAFWFTQFFLRVKKREGDGAKRIRDQRGQVFTPVPFPALWRGGELVPDLCSFATRDAVETRHTGYVAYDSAAVLTGPAVAKNR</sequence>
<dbReference type="EMBL" id="AFNH02001117">
    <property type="protein sequence ID" value="EZG44232.1"/>
    <property type="molecule type" value="Genomic_DNA"/>
</dbReference>
<feature type="compositionally biased region" description="Basic and acidic residues" evidence="3">
    <location>
        <begin position="518"/>
        <end position="531"/>
    </location>
</feature>
<feature type="compositionally biased region" description="Gly residues" evidence="3">
    <location>
        <begin position="562"/>
        <end position="585"/>
    </location>
</feature>
<dbReference type="PANTHER" id="PTHR22870">
    <property type="entry name" value="REGULATOR OF CHROMOSOME CONDENSATION"/>
    <property type="match status" value="1"/>
</dbReference>
<feature type="region of interest" description="Disordered" evidence="3">
    <location>
        <begin position="518"/>
        <end position="628"/>
    </location>
</feature>
<feature type="repeat" description="RCC1" evidence="2">
    <location>
        <begin position="249"/>
        <end position="303"/>
    </location>
</feature>
<dbReference type="PROSITE" id="PS50012">
    <property type="entry name" value="RCC1_3"/>
    <property type="match status" value="1"/>
</dbReference>